<accession>A0A127AA47</accession>
<dbReference type="KEGG" id="satk:SA2016_3897"/>
<dbReference type="EMBL" id="CP014518">
    <property type="protein sequence ID" value="AMM34552.1"/>
    <property type="molecule type" value="Genomic_DNA"/>
</dbReference>
<dbReference type="RefSeq" id="WP_066501382.1">
    <property type="nucleotide sequence ID" value="NZ_BJMO01000006.1"/>
</dbReference>
<gene>
    <name evidence="2" type="ORF">SA2016_3897</name>
</gene>
<dbReference type="STRING" id="37927.SA2016_3897"/>
<evidence type="ECO:0000313" key="2">
    <source>
        <dbReference type="EMBL" id="AMM34552.1"/>
    </source>
</evidence>
<evidence type="ECO:0000313" key="3">
    <source>
        <dbReference type="Proteomes" id="UP000070134"/>
    </source>
</evidence>
<protein>
    <submittedName>
        <fullName evidence="2">Uncharacterized protein</fullName>
    </submittedName>
</protein>
<organism evidence="2 3">
    <name type="scientific">Sinomonas atrocyanea</name>
    <dbReference type="NCBI Taxonomy" id="37927"/>
    <lineage>
        <taxon>Bacteria</taxon>
        <taxon>Bacillati</taxon>
        <taxon>Actinomycetota</taxon>
        <taxon>Actinomycetes</taxon>
        <taxon>Micrococcales</taxon>
        <taxon>Micrococcaceae</taxon>
        <taxon>Sinomonas</taxon>
    </lineage>
</organism>
<reference evidence="2 3" key="1">
    <citation type="submission" date="2016-02" db="EMBL/GenBank/DDBJ databases">
        <title>Complete genome of Sinomonas atrocyanea KCTC 3377.</title>
        <authorList>
            <person name="Kim K.M."/>
        </authorList>
    </citation>
    <scope>NUCLEOTIDE SEQUENCE [LARGE SCALE GENOMIC DNA]</scope>
    <source>
        <strain evidence="2 3">KCTC 3377</strain>
    </source>
</reference>
<feature type="compositionally biased region" description="Acidic residues" evidence="1">
    <location>
        <begin position="59"/>
        <end position="73"/>
    </location>
</feature>
<evidence type="ECO:0000256" key="1">
    <source>
        <dbReference type="SAM" id="MobiDB-lite"/>
    </source>
</evidence>
<keyword evidence="3" id="KW-1185">Reference proteome</keyword>
<dbReference type="AlphaFoldDB" id="A0A127AA47"/>
<proteinExistence type="predicted"/>
<sequence>MSGAGESPATGRDEGSQPLAGSTPKGSEARGSADPTSYGTAPAPERGYKYGSGTREGWSETEEVEPGPEDDVL</sequence>
<name>A0A127AA47_9MICC</name>
<dbReference type="Proteomes" id="UP000070134">
    <property type="component" value="Chromosome"/>
</dbReference>
<feature type="region of interest" description="Disordered" evidence="1">
    <location>
        <begin position="1"/>
        <end position="73"/>
    </location>
</feature>